<evidence type="ECO:0000313" key="2">
    <source>
        <dbReference type="EMBL" id="BAE22004.1"/>
    </source>
</evidence>
<name>Q3UZ54_MOUSE</name>
<feature type="compositionally biased region" description="Basic and acidic residues" evidence="1">
    <location>
        <begin position="120"/>
        <end position="133"/>
    </location>
</feature>
<organism evidence="2">
    <name type="scientific">Mus musculus</name>
    <name type="common">Mouse</name>
    <dbReference type="NCBI Taxonomy" id="10090"/>
    <lineage>
        <taxon>Eukaryota</taxon>
        <taxon>Metazoa</taxon>
        <taxon>Chordata</taxon>
        <taxon>Craniata</taxon>
        <taxon>Vertebrata</taxon>
        <taxon>Euteleostomi</taxon>
        <taxon>Mammalia</taxon>
        <taxon>Eutheria</taxon>
        <taxon>Euarchontoglires</taxon>
        <taxon>Glires</taxon>
        <taxon>Rodentia</taxon>
        <taxon>Myomorpha</taxon>
        <taxon>Muroidea</taxon>
        <taxon>Muridae</taxon>
        <taxon>Murinae</taxon>
        <taxon>Mus</taxon>
        <taxon>Mus</taxon>
    </lineage>
</organism>
<evidence type="ECO:0000256" key="1">
    <source>
        <dbReference type="SAM" id="MobiDB-lite"/>
    </source>
</evidence>
<dbReference type="AlphaFoldDB" id="Q3UZ54"/>
<reference evidence="2" key="8">
    <citation type="journal article" date="2005" name="Science">
        <title>Antisense Transcription in the Mammalian Transcriptome.</title>
        <authorList>
            <consortium name="RIKEN Genome Exploration Research Group and Genome Science Group (Genome Network Project Core Group) and the FANTOM Consortium"/>
        </authorList>
    </citation>
    <scope>NUCLEOTIDE SEQUENCE</scope>
    <source>
        <strain evidence="2">C57BL/6J</strain>
        <tissue evidence="2">Thymus</tissue>
    </source>
</reference>
<reference evidence="2" key="4">
    <citation type="journal article" date="2001" name="Nature">
        <title>Functional annotation of a full-length mouse cDNA collection.</title>
        <authorList>
            <consortium name="The RIKEN Genome Exploration Research Group Phase II Team and the FANTOM Consortium"/>
        </authorList>
    </citation>
    <scope>NUCLEOTIDE SEQUENCE</scope>
    <source>
        <strain evidence="2">C57BL/6J</strain>
        <tissue evidence="2">Thymus</tissue>
    </source>
</reference>
<feature type="region of interest" description="Disordered" evidence="1">
    <location>
        <begin position="160"/>
        <end position="190"/>
    </location>
</feature>
<dbReference type="EMBL" id="AK134077">
    <property type="protein sequence ID" value="BAE22004.1"/>
    <property type="molecule type" value="mRNA"/>
</dbReference>
<protein>
    <submittedName>
        <fullName evidence="2">Uncharacterized protein</fullName>
    </submittedName>
</protein>
<feature type="region of interest" description="Disordered" evidence="1">
    <location>
        <begin position="1"/>
        <end position="38"/>
    </location>
</feature>
<accession>Q3UZ54</accession>
<sequence>MPLKKPKNFLPLPPPFNQQSSAQPSSLKRPGISQMGGGQRQVLVVEGLMTEEQVGSAQKGLGLELGGLRAEGEGPAPLAGEAHQEVDGTCSGLNTAVAPLKAEHSARKALSISDTHNRHRATEEGRAQGKDQSLRVSWTDELRASRRAWLNGLHRHTYFDNVCPDEPSEFDTDDDTQAEFTSRSADQPIS</sequence>
<proteinExistence type="evidence at transcript level"/>
<reference evidence="2" key="6">
    <citation type="submission" date="2004-03" db="EMBL/GenBank/DDBJ databases">
        <authorList>
            <person name="Arakawa T."/>
            <person name="Carninci P."/>
            <person name="Fukuda S."/>
            <person name="Hashizume W."/>
            <person name="Hayashida K."/>
            <person name="Hori F."/>
            <person name="Iida J."/>
            <person name="Imamura K."/>
            <person name="Imotani K."/>
            <person name="Itoh M."/>
            <person name="Kanagawa S."/>
            <person name="Kawai J."/>
            <person name="Kojima M."/>
            <person name="Konno H."/>
            <person name="Murata M."/>
            <person name="Nakamura M."/>
            <person name="Ninomiya N."/>
            <person name="Nishiyori H."/>
            <person name="Nomura K."/>
            <person name="Ohno M."/>
            <person name="Sakazume N."/>
            <person name="Sano H."/>
            <person name="Sasaki D."/>
            <person name="Shibata K."/>
            <person name="Shiraki T."/>
            <person name="Tagami M."/>
            <person name="Tagami Y."/>
            <person name="Waki K."/>
            <person name="Watahiki A."/>
            <person name="Muramatsu M."/>
            <person name="Hayashizaki Y."/>
        </authorList>
    </citation>
    <scope>NUCLEOTIDE SEQUENCE</scope>
    <source>
        <strain evidence="2">C57BL/6J</strain>
        <tissue evidence="2">Thymus</tissue>
    </source>
</reference>
<feature type="compositionally biased region" description="Acidic residues" evidence="1">
    <location>
        <begin position="166"/>
        <end position="177"/>
    </location>
</feature>
<reference evidence="2" key="1">
    <citation type="journal article" date="1999" name="Methods Enzymol.">
        <title>High-efficiency full-length cDNA cloning.</title>
        <authorList>
            <person name="Carninci P."/>
            <person name="Hayashizaki Y."/>
        </authorList>
    </citation>
    <scope>NUCLEOTIDE SEQUENCE</scope>
    <source>
        <strain evidence="2">C57BL/6J</strain>
        <tissue evidence="2">Thymus</tissue>
    </source>
</reference>
<reference evidence="2" key="7">
    <citation type="journal article" date="2005" name="Science">
        <title>The Transcriptional Landscape of the Mammalian Genome.</title>
        <authorList>
            <consortium name="The FANTOM Consortium"/>
            <consortium name="Riken Genome Exploration Research Group and Genome Science Group (Genome Network Project Core Group)"/>
        </authorList>
    </citation>
    <scope>NUCLEOTIDE SEQUENCE</scope>
    <source>
        <strain evidence="2">C57BL/6J</strain>
        <tissue evidence="2">Thymus</tissue>
    </source>
</reference>
<feature type="region of interest" description="Disordered" evidence="1">
    <location>
        <begin position="113"/>
        <end position="133"/>
    </location>
</feature>
<reference evidence="2" key="2">
    <citation type="journal article" date="2000" name="Genome Res.">
        <title>Normalization and subtraction of cap-trapper-selected cDNAs to prepare full-length cDNA libraries for rapid discovery of new genes.</title>
        <authorList>
            <person name="Carninci P."/>
            <person name="Shibata Y."/>
            <person name="Hayatsu N."/>
            <person name="Sugahara Y."/>
            <person name="Shibata K."/>
            <person name="Itoh M."/>
            <person name="Konno H."/>
            <person name="Okazaki Y."/>
            <person name="Muramatsu M."/>
            <person name="Hayashizaki Y."/>
        </authorList>
    </citation>
    <scope>NUCLEOTIDE SEQUENCE</scope>
    <source>
        <strain evidence="2">C57BL/6J</strain>
        <tissue evidence="2">Thymus</tissue>
    </source>
</reference>
<reference evidence="2" key="3">
    <citation type="journal article" date="2000" name="Genome Res.">
        <title>RIKEN integrated sequence analysis (RISA) system--384-format sequencing pipeline with 384 multicapillary sequencer.</title>
        <authorList>
            <person name="Shibata K."/>
            <person name="Itoh M."/>
            <person name="Aizawa K."/>
            <person name="Nagaoka S."/>
            <person name="Sasaki N."/>
            <person name="Carninci P."/>
            <person name="Konno H."/>
            <person name="Akiyama J."/>
            <person name="Nishi K."/>
            <person name="Kitsunai T."/>
            <person name="Tashiro H."/>
            <person name="Itoh M."/>
            <person name="Sumi N."/>
            <person name="Ishii Y."/>
            <person name="Nakamura S."/>
            <person name="Hazama M."/>
            <person name="Nishine T."/>
            <person name="Harada A."/>
            <person name="Yamamoto R."/>
            <person name="Matsumoto H."/>
            <person name="Sakaguchi S."/>
            <person name="Ikegami T."/>
            <person name="Kashiwagi K."/>
            <person name="Fujiwake S."/>
            <person name="Inoue K."/>
            <person name="Togawa Y."/>
            <person name="Izawa M."/>
            <person name="Ohara E."/>
            <person name="Watahiki M."/>
            <person name="Yoneda Y."/>
            <person name="Ishikawa T."/>
            <person name="Ozawa K."/>
            <person name="Tanaka T."/>
            <person name="Matsuura S."/>
            <person name="Kawai J."/>
            <person name="Okazaki Y."/>
            <person name="Muramatsu M."/>
            <person name="Inoue Y."/>
            <person name="Kira A."/>
            <person name="Hayashizaki Y."/>
        </authorList>
    </citation>
    <scope>NUCLEOTIDE SEQUENCE</scope>
    <source>
        <strain evidence="2">C57BL/6J</strain>
        <tissue evidence="2">Thymus</tissue>
    </source>
</reference>
<reference evidence="2" key="5">
    <citation type="journal article" date="2002" name="Nature">
        <title>Analysis of the mouse transcriptome based on functional annotation of 60,770 full-length cDNAs.</title>
        <authorList>
            <consortium name="The FANTOM Consortium and the RIKEN Genome Exploration Research Group Phase I and II Team"/>
        </authorList>
    </citation>
    <scope>NUCLEOTIDE SEQUENCE</scope>
    <source>
        <strain evidence="2">C57BL/6J</strain>
        <tissue evidence="2">Thymus</tissue>
    </source>
</reference>
<feature type="compositionally biased region" description="Polar residues" evidence="1">
    <location>
        <begin position="178"/>
        <end position="190"/>
    </location>
</feature>